<gene>
    <name evidence="1" type="ORF">BpHYR1_014833</name>
</gene>
<dbReference type="Proteomes" id="UP000276133">
    <property type="component" value="Unassembled WGS sequence"/>
</dbReference>
<organism evidence="1 2">
    <name type="scientific">Brachionus plicatilis</name>
    <name type="common">Marine rotifer</name>
    <name type="synonym">Brachionus muelleri</name>
    <dbReference type="NCBI Taxonomy" id="10195"/>
    <lineage>
        <taxon>Eukaryota</taxon>
        <taxon>Metazoa</taxon>
        <taxon>Spiralia</taxon>
        <taxon>Gnathifera</taxon>
        <taxon>Rotifera</taxon>
        <taxon>Eurotatoria</taxon>
        <taxon>Monogononta</taxon>
        <taxon>Pseudotrocha</taxon>
        <taxon>Ploima</taxon>
        <taxon>Brachionidae</taxon>
        <taxon>Brachionus</taxon>
    </lineage>
</organism>
<dbReference type="AlphaFoldDB" id="A0A3M7QJG0"/>
<reference evidence="1 2" key="1">
    <citation type="journal article" date="2018" name="Sci. Rep.">
        <title>Genomic signatures of local adaptation to the degree of environmental predictability in rotifers.</title>
        <authorList>
            <person name="Franch-Gras L."/>
            <person name="Hahn C."/>
            <person name="Garcia-Roger E.M."/>
            <person name="Carmona M.J."/>
            <person name="Serra M."/>
            <person name="Gomez A."/>
        </authorList>
    </citation>
    <scope>NUCLEOTIDE SEQUENCE [LARGE SCALE GENOMIC DNA]</scope>
    <source>
        <strain evidence="1">HYR1</strain>
    </source>
</reference>
<comment type="caution">
    <text evidence="1">The sequence shown here is derived from an EMBL/GenBank/DDBJ whole genome shotgun (WGS) entry which is preliminary data.</text>
</comment>
<sequence length="90" mass="10581">MKNNWLTLEAPNDYNLDNISLILYQNEGFSVKFFRNIKFTEIASSYLFNEIFRSNNETSSSRLVSNLLKRHHGVQIVIQCDDLDNYFSPK</sequence>
<protein>
    <submittedName>
        <fullName evidence="1">Uncharacterized protein</fullName>
    </submittedName>
</protein>
<keyword evidence="2" id="KW-1185">Reference proteome</keyword>
<name>A0A3M7QJG0_BRAPC</name>
<evidence type="ECO:0000313" key="1">
    <source>
        <dbReference type="EMBL" id="RNA11274.1"/>
    </source>
</evidence>
<accession>A0A3M7QJG0</accession>
<evidence type="ECO:0000313" key="2">
    <source>
        <dbReference type="Proteomes" id="UP000276133"/>
    </source>
</evidence>
<proteinExistence type="predicted"/>
<dbReference type="EMBL" id="REGN01005999">
    <property type="protein sequence ID" value="RNA11274.1"/>
    <property type="molecule type" value="Genomic_DNA"/>
</dbReference>